<evidence type="ECO:0000256" key="4">
    <source>
        <dbReference type="ARBA" id="ARBA00022519"/>
    </source>
</evidence>
<comment type="subcellular location">
    <subcellularLocation>
        <location evidence="1">Cell inner membrane</location>
        <topology evidence="1">Multi-pass membrane protein</topology>
    </subcellularLocation>
</comment>
<evidence type="ECO:0000313" key="14">
    <source>
        <dbReference type="Proteomes" id="UP000228921"/>
    </source>
</evidence>
<keyword evidence="8 10" id="KW-0472">Membrane</keyword>
<dbReference type="InterPro" id="IPR032523">
    <property type="entry name" value="CcmF_C"/>
</dbReference>
<gene>
    <name evidence="13" type="ORF">CUN51_00850</name>
</gene>
<evidence type="ECO:0000256" key="5">
    <source>
        <dbReference type="ARBA" id="ARBA00022692"/>
    </source>
</evidence>
<feature type="transmembrane region" description="Helical" evidence="10">
    <location>
        <begin position="297"/>
        <end position="318"/>
    </location>
</feature>
<dbReference type="Proteomes" id="UP000228921">
    <property type="component" value="Unassembled WGS sequence"/>
</dbReference>
<feature type="transmembrane region" description="Helical" evidence="10">
    <location>
        <begin position="122"/>
        <end position="143"/>
    </location>
</feature>
<sequence>MLAELGIVTTALALICAVIAALFGAYGALNHADRWIISARNSLLFTMPLLSIACLSLVIAQLTGHFEMQYVWSVTQINEPTFFKITALWGAQPGSLLFWSWMLSAFVAVAVVINWRSERRLMPWMVTFSAGVLTFFMILVVLYENPFARFWILPGASQPVASVFQPAPEATLFFPRDGQGLNPLLRHFGMIFHPPMLYGGYVGMTIPFAFAMAALASGQLNTNWIRATRRWTLIAWLFLSAGLILGGRWAYDVLGWGGYWGWDPVENVALLPWLTGTAFLHSIMIQERRGMLKTWNMFLIIFTFLLVILGTFSTRSGIVASVHSFARSDIGMPMLIFLGICAVGCLGLWAWRWSRGELASDHRLEGLLSRESMFILNNWLFMGAVLVVLWGTYAPLFTELLAGQAITLGAEYYNALVVPIFGAIYVLMGVAPLVAWKRASLSALGKAIRVPLMLTVATVLILIVLGTREPGAFLSYGMIFLAGYTALWEYYRGLKARTARGENVIVALNRLFARNRSRYGGYFIHLAIVVIGIGVVASTVYQQETQQTLDVGQTITLGNMTMRYESAFEAVADDGRTMVIANVSVFRDGQYVGEIRPRKDFFGERGMPMSIAGQYTTLESDFYVLLTNHQGDRITFKVYLNPLVNLIWWGGILLIIGTILAAYPDPQRELAEKVAEARAPGSLQIAGD</sequence>
<evidence type="ECO:0000256" key="9">
    <source>
        <dbReference type="ARBA" id="ARBA00037230"/>
    </source>
</evidence>
<evidence type="ECO:0000256" key="6">
    <source>
        <dbReference type="ARBA" id="ARBA00022748"/>
    </source>
</evidence>
<feature type="transmembrane region" description="Helical" evidence="10">
    <location>
        <begin position="372"/>
        <end position="393"/>
    </location>
</feature>
<dbReference type="InterPro" id="IPR002541">
    <property type="entry name" value="Cyt_c_assembly"/>
</dbReference>
<evidence type="ECO:0000256" key="8">
    <source>
        <dbReference type="ARBA" id="ARBA00023136"/>
    </source>
</evidence>
<dbReference type="Pfam" id="PF01578">
    <property type="entry name" value="Cytochrom_C_asm"/>
    <property type="match status" value="1"/>
</dbReference>
<protein>
    <submittedName>
        <fullName evidence="13">Cytochrome C biogenesis protein</fullName>
    </submittedName>
</protein>
<evidence type="ECO:0000256" key="1">
    <source>
        <dbReference type="ARBA" id="ARBA00004429"/>
    </source>
</evidence>
<organism evidence="13 14">
    <name type="scientific">Candidatus Thermofonsia Clade 1 bacterium</name>
    <dbReference type="NCBI Taxonomy" id="2364210"/>
    <lineage>
        <taxon>Bacteria</taxon>
        <taxon>Bacillati</taxon>
        <taxon>Chloroflexota</taxon>
        <taxon>Candidatus Thermofontia</taxon>
        <taxon>Candidatus Thermofonsia Clade 1</taxon>
    </lineage>
</organism>
<dbReference type="EMBL" id="PGTK01000001">
    <property type="protein sequence ID" value="PJF32207.1"/>
    <property type="molecule type" value="Genomic_DNA"/>
</dbReference>
<keyword evidence="5 10" id="KW-0812">Transmembrane</keyword>
<feature type="transmembrane region" description="Helical" evidence="10">
    <location>
        <begin position="330"/>
        <end position="351"/>
    </location>
</feature>
<feature type="transmembrane region" description="Helical" evidence="10">
    <location>
        <begin position="230"/>
        <end position="249"/>
    </location>
</feature>
<dbReference type="PRINTS" id="PR01411">
    <property type="entry name" value="CCMFBIOGNSIS"/>
</dbReference>
<dbReference type="InterPro" id="IPR003567">
    <property type="entry name" value="Cyt_c_biogenesis"/>
</dbReference>
<proteinExistence type="inferred from homology"/>
<evidence type="ECO:0000259" key="12">
    <source>
        <dbReference type="Pfam" id="PF16327"/>
    </source>
</evidence>
<evidence type="ECO:0000313" key="13">
    <source>
        <dbReference type="EMBL" id="PJF32207.1"/>
    </source>
</evidence>
<feature type="transmembrane region" description="Helical" evidence="10">
    <location>
        <begin position="269"/>
        <end position="285"/>
    </location>
</feature>
<dbReference type="Pfam" id="PF16327">
    <property type="entry name" value="CcmF_C"/>
    <property type="match status" value="1"/>
</dbReference>
<feature type="transmembrane region" description="Helical" evidence="10">
    <location>
        <begin position="198"/>
        <end position="218"/>
    </location>
</feature>
<dbReference type="GO" id="GO:0015232">
    <property type="term" value="F:heme transmembrane transporter activity"/>
    <property type="evidence" value="ECO:0007669"/>
    <property type="project" value="InterPro"/>
</dbReference>
<dbReference type="PANTHER" id="PTHR43653">
    <property type="entry name" value="CYTOCHROME C ASSEMBLY PROTEIN-RELATED"/>
    <property type="match status" value="1"/>
</dbReference>
<keyword evidence="3" id="KW-1003">Cell membrane</keyword>
<feature type="domain" description="Cytochrome c assembly protein" evidence="11">
    <location>
        <begin position="89"/>
        <end position="316"/>
    </location>
</feature>
<name>A0A2M8P3T1_9CHLR</name>
<evidence type="ECO:0000256" key="3">
    <source>
        <dbReference type="ARBA" id="ARBA00022475"/>
    </source>
</evidence>
<dbReference type="InterPro" id="IPR003568">
    <property type="entry name" value="Cyt_c_biogenesis_CcmF"/>
</dbReference>
<feature type="transmembrane region" description="Helical" evidence="10">
    <location>
        <begin position="646"/>
        <end position="663"/>
    </location>
</feature>
<feature type="domain" description="Cytochrome c-type biogenesis protein CcmF C-terminal" evidence="12">
    <location>
        <begin position="335"/>
        <end position="662"/>
    </location>
</feature>
<keyword evidence="4" id="KW-0997">Cell inner membrane</keyword>
<dbReference type="GO" id="GO:0020037">
    <property type="term" value="F:heme binding"/>
    <property type="evidence" value="ECO:0007669"/>
    <property type="project" value="InterPro"/>
</dbReference>
<dbReference type="AlphaFoldDB" id="A0A2M8P3T1"/>
<dbReference type="PRINTS" id="PR01410">
    <property type="entry name" value="CCBIOGENESIS"/>
</dbReference>
<evidence type="ECO:0000259" key="11">
    <source>
        <dbReference type="Pfam" id="PF01578"/>
    </source>
</evidence>
<dbReference type="GO" id="GO:0017004">
    <property type="term" value="P:cytochrome complex assembly"/>
    <property type="evidence" value="ECO:0007669"/>
    <property type="project" value="UniProtKB-KW"/>
</dbReference>
<feature type="transmembrane region" description="Helical" evidence="10">
    <location>
        <begin position="41"/>
        <end position="62"/>
    </location>
</feature>
<comment type="function">
    <text evidence="9">Required for the biogenesis of c-type cytochromes. Possible subunit of a heme lyase.</text>
</comment>
<feature type="transmembrane region" description="Helical" evidence="10">
    <location>
        <begin position="6"/>
        <end position="29"/>
    </location>
</feature>
<dbReference type="PANTHER" id="PTHR43653:SF1">
    <property type="entry name" value="CYTOCHROME C-TYPE BIOGENESIS PROTEIN CCMF"/>
    <property type="match status" value="1"/>
</dbReference>
<reference evidence="13 14" key="1">
    <citation type="submission" date="2017-11" db="EMBL/GenBank/DDBJ databases">
        <title>Evolution of Phototrophy in the Chloroflexi Phylum Driven by Horizontal Gene Transfer.</title>
        <authorList>
            <person name="Ward L.M."/>
            <person name="Hemp J."/>
            <person name="Shih P.M."/>
            <person name="Mcglynn S.E."/>
            <person name="Fischer W."/>
        </authorList>
    </citation>
    <scope>NUCLEOTIDE SEQUENCE [LARGE SCALE GENOMIC DNA]</scope>
    <source>
        <strain evidence="13">CP2_2F</strain>
    </source>
</reference>
<feature type="transmembrane region" description="Helical" evidence="10">
    <location>
        <begin position="473"/>
        <end position="491"/>
    </location>
</feature>
<keyword evidence="7 10" id="KW-1133">Transmembrane helix</keyword>
<evidence type="ECO:0000256" key="7">
    <source>
        <dbReference type="ARBA" id="ARBA00022989"/>
    </source>
</evidence>
<evidence type="ECO:0000256" key="10">
    <source>
        <dbReference type="SAM" id="Phobius"/>
    </source>
</evidence>
<feature type="transmembrane region" description="Helical" evidence="10">
    <location>
        <begin position="96"/>
        <end position="115"/>
    </location>
</feature>
<comment type="similarity">
    <text evidence="2">Belongs to the CcmF/CycK/Ccl1/NrfE/CcsA family.</text>
</comment>
<feature type="transmembrane region" description="Helical" evidence="10">
    <location>
        <begin position="519"/>
        <end position="541"/>
    </location>
</feature>
<feature type="transmembrane region" description="Helical" evidence="10">
    <location>
        <begin position="413"/>
        <end position="436"/>
    </location>
</feature>
<accession>A0A2M8P3T1</accession>
<dbReference type="GO" id="GO:0005886">
    <property type="term" value="C:plasma membrane"/>
    <property type="evidence" value="ECO:0007669"/>
    <property type="project" value="UniProtKB-SubCell"/>
</dbReference>
<comment type="caution">
    <text evidence="13">The sequence shown here is derived from an EMBL/GenBank/DDBJ whole genome shotgun (WGS) entry which is preliminary data.</text>
</comment>
<evidence type="ECO:0000256" key="2">
    <source>
        <dbReference type="ARBA" id="ARBA00009186"/>
    </source>
</evidence>
<keyword evidence="6" id="KW-0201">Cytochrome c-type biogenesis</keyword>
<feature type="transmembrane region" description="Helical" evidence="10">
    <location>
        <begin position="448"/>
        <end position="467"/>
    </location>
</feature>